<dbReference type="GO" id="GO:0006465">
    <property type="term" value="P:signal peptide processing"/>
    <property type="evidence" value="ECO:0007669"/>
    <property type="project" value="TreeGrafter"/>
</dbReference>
<dbReference type="GO" id="GO:0004190">
    <property type="term" value="F:aspartic-type endopeptidase activity"/>
    <property type="evidence" value="ECO:0007669"/>
    <property type="project" value="UniProtKB-EC"/>
</dbReference>
<evidence type="ECO:0000259" key="11">
    <source>
        <dbReference type="Pfam" id="PF01478"/>
    </source>
</evidence>
<evidence type="ECO:0000256" key="6">
    <source>
        <dbReference type="ARBA" id="ARBA00022989"/>
    </source>
</evidence>
<feature type="transmembrane region" description="Helical" evidence="10">
    <location>
        <begin position="146"/>
        <end position="162"/>
    </location>
</feature>
<keyword evidence="5 9" id="KW-0812">Transmembrane</keyword>
<feature type="transmembrane region" description="Helical" evidence="10">
    <location>
        <begin position="212"/>
        <end position="238"/>
    </location>
</feature>
<feature type="transmembrane region" description="Helical" evidence="10">
    <location>
        <begin position="122"/>
        <end position="140"/>
    </location>
</feature>
<evidence type="ECO:0000313" key="13">
    <source>
        <dbReference type="EMBL" id="KFC78793.1"/>
    </source>
</evidence>
<evidence type="ECO:0000256" key="2">
    <source>
        <dbReference type="ARBA" id="ARBA00005801"/>
    </source>
</evidence>
<dbReference type="STRING" id="910964.GEAM_3356"/>
<comment type="catalytic activity">
    <reaction evidence="9">
        <text>Typically cleaves a -Gly-|-Phe- bond to release an N-terminal, basic peptide of 5-8 residues from type IV prepilin, and then N-methylates the new N-terminal amino group, the methyl donor being S-adenosyl-L-methionine.</text>
        <dbReference type="EC" id="3.4.23.43"/>
    </reaction>
</comment>
<dbReference type="GO" id="GO:0032259">
    <property type="term" value="P:methylation"/>
    <property type="evidence" value="ECO:0007669"/>
    <property type="project" value="UniProtKB-KW"/>
</dbReference>
<comment type="similarity">
    <text evidence="2 8">Belongs to the peptidase A24 family.</text>
</comment>
<dbReference type="PANTHER" id="PTHR30487:SF0">
    <property type="entry name" value="PREPILIN LEADER PEPTIDASE_N-METHYLTRANSFERASE-RELATED"/>
    <property type="match status" value="1"/>
</dbReference>
<dbReference type="Proteomes" id="UP000028640">
    <property type="component" value="Unassembled WGS sequence"/>
</dbReference>
<evidence type="ECO:0000256" key="9">
    <source>
        <dbReference type="RuleBase" id="RU003794"/>
    </source>
</evidence>
<dbReference type="InterPro" id="IPR014032">
    <property type="entry name" value="Peptidase_A24A_bac"/>
</dbReference>
<keyword evidence="9 13" id="KW-0808">Transferase</keyword>
<dbReference type="Pfam" id="PF01478">
    <property type="entry name" value="Peptidase_A24"/>
    <property type="match status" value="1"/>
</dbReference>
<evidence type="ECO:0000259" key="12">
    <source>
        <dbReference type="Pfam" id="PF06750"/>
    </source>
</evidence>
<dbReference type="InterPro" id="IPR050882">
    <property type="entry name" value="Prepilin_peptidase/N-MTase"/>
</dbReference>
<evidence type="ECO:0000256" key="8">
    <source>
        <dbReference type="RuleBase" id="RU003793"/>
    </source>
</evidence>
<dbReference type="EMBL" id="JMPJ01000066">
    <property type="protein sequence ID" value="KFC78793.1"/>
    <property type="molecule type" value="Genomic_DNA"/>
</dbReference>
<evidence type="ECO:0000256" key="1">
    <source>
        <dbReference type="ARBA" id="ARBA00004429"/>
    </source>
</evidence>
<dbReference type="EC" id="2.1.1.-" evidence="9"/>
<dbReference type="MEROPS" id="A24.001"/>
<keyword evidence="3" id="KW-1003">Cell membrane</keyword>
<name>A0A085G4Z8_EWIA3</name>
<evidence type="ECO:0000256" key="10">
    <source>
        <dbReference type="SAM" id="Phobius"/>
    </source>
</evidence>
<keyword evidence="9" id="KW-0645">Protease</keyword>
<keyword evidence="9 13" id="KW-0378">Hydrolase</keyword>
<sequence length="276" mass="30228">MDEWQLLSRAALSQGWPYHSCITLLGLLAGSFLNVVVYRLPMAIGRAEGKSKDTFNLCFPASHCPACKHALRYWQNIPLLSWVILQGRCHYCHGAISPSYPLTEGFCAAGFLALALMLPDPATLFATLILFWFLLALSLIDLATYLLPDSLTLPLLWIGLLVHSVSGKVPLQDAVYGAAAGYLALWLLYWAVKAITGKEGMGYGDFKLLAALGAWVGWQMLPRLCILAALTGMIFALVSKGRNQMTKQIPFGPSLASAGLLVYVSQQSESVWLMFQ</sequence>
<comment type="function">
    <text evidence="9">Plays an essential role in type IV pili and type II pseudopili formation by proteolytically removing the leader sequence from substrate proteins and subsequently monomethylating the alpha-amino group of the newly exposed N-terminal phenylalanine.</text>
</comment>
<dbReference type="eggNOG" id="COG1989">
    <property type="taxonomic scope" value="Bacteria"/>
</dbReference>
<dbReference type="InterPro" id="IPR000045">
    <property type="entry name" value="Prepilin_IV_endopep_pep"/>
</dbReference>
<dbReference type="PANTHER" id="PTHR30487">
    <property type="entry name" value="TYPE 4 PREPILIN-LIKE PROTEINS LEADER PEPTIDE-PROCESSING ENZYME"/>
    <property type="match status" value="1"/>
</dbReference>
<dbReference type="GO" id="GO:0008168">
    <property type="term" value="F:methyltransferase activity"/>
    <property type="evidence" value="ECO:0007669"/>
    <property type="project" value="UniProtKB-KW"/>
</dbReference>
<dbReference type="GeneID" id="78382110"/>
<comment type="caution">
    <text evidence="13">The sequence shown here is derived from an EMBL/GenBank/DDBJ whole genome shotgun (WGS) entry which is preliminary data.</text>
</comment>
<dbReference type="GO" id="GO:0005886">
    <property type="term" value="C:plasma membrane"/>
    <property type="evidence" value="ECO:0007669"/>
    <property type="project" value="UniProtKB-SubCell"/>
</dbReference>
<dbReference type="PRINTS" id="PR00864">
    <property type="entry name" value="PREPILNPTASE"/>
</dbReference>
<feature type="domain" description="Prepilin peptidase A24 N-terminal" evidence="12">
    <location>
        <begin position="24"/>
        <end position="116"/>
    </location>
</feature>
<organism evidence="13 14">
    <name type="scientific">Ewingella americana (strain ATCC 33852 / DSM 4580 / CCUG 14506 / JCM 5911 / LMG 7869 / NCTC 12157 / CDC 1468-78)</name>
    <dbReference type="NCBI Taxonomy" id="910964"/>
    <lineage>
        <taxon>Bacteria</taxon>
        <taxon>Pseudomonadati</taxon>
        <taxon>Pseudomonadota</taxon>
        <taxon>Gammaproteobacteria</taxon>
        <taxon>Enterobacterales</taxon>
        <taxon>Yersiniaceae</taxon>
        <taxon>Ewingella</taxon>
    </lineage>
</organism>
<dbReference type="RefSeq" id="WP_034793693.1">
    <property type="nucleotide sequence ID" value="NZ_JMPJ01000066.1"/>
</dbReference>
<keyword evidence="9" id="KW-0511">Multifunctional enzyme</keyword>
<accession>A0A085G4Z8</accession>
<comment type="subcellular location">
    <subcellularLocation>
        <location evidence="1">Cell inner membrane</location>
        <topology evidence="1">Multi-pass membrane protein</topology>
    </subcellularLocation>
    <subcellularLocation>
        <location evidence="9">Cell membrane</location>
        <topology evidence="9">Multi-pass membrane protein</topology>
    </subcellularLocation>
</comment>
<reference evidence="13 14" key="1">
    <citation type="submission" date="2014-05" db="EMBL/GenBank/DDBJ databases">
        <title>ATOL: Assembling a taxonomically balanced genome-scale reconstruction of the evolutionary history of the Enterobacteriaceae.</title>
        <authorList>
            <person name="Plunkett G.III."/>
            <person name="Neeno-Eckwall E.C."/>
            <person name="Glasner J.D."/>
            <person name="Perna N.T."/>
        </authorList>
    </citation>
    <scope>NUCLEOTIDE SEQUENCE [LARGE SCALE GENOMIC DNA]</scope>
    <source>
        <strain evidence="13 14">ATCC 33852</strain>
    </source>
</reference>
<evidence type="ECO:0000256" key="4">
    <source>
        <dbReference type="ARBA" id="ARBA00022519"/>
    </source>
</evidence>
<dbReference type="EC" id="3.4.23.43" evidence="9"/>
<dbReference type="Pfam" id="PF06750">
    <property type="entry name" value="A24_N_bact"/>
    <property type="match status" value="1"/>
</dbReference>
<keyword evidence="14" id="KW-1185">Reference proteome</keyword>
<keyword evidence="7 10" id="KW-0472">Membrane</keyword>
<dbReference type="AlphaFoldDB" id="A0A085G4Z8"/>
<protein>
    <recommendedName>
        <fullName evidence="9">Prepilin leader peptidase/N-methyltransferase</fullName>
        <ecNumber evidence="9">2.1.1.-</ecNumber>
        <ecNumber evidence="9">3.4.23.43</ecNumber>
    </recommendedName>
</protein>
<dbReference type="Gene3D" id="1.20.120.1220">
    <property type="match status" value="1"/>
</dbReference>
<evidence type="ECO:0000256" key="5">
    <source>
        <dbReference type="ARBA" id="ARBA00022692"/>
    </source>
</evidence>
<feature type="domain" description="Prepilin type IV endopeptidase peptidase" evidence="11">
    <location>
        <begin position="128"/>
        <end position="237"/>
    </location>
</feature>
<feature type="transmembrane region" description="Helical" evidence="10">
    <location>
        <begin position="16"/>
        <end position="37"/>
    </location>
</feature>
<dbReference type="InterPro" id="IPR010627">
    <property type="entry name" value="Prepilin_pept_A24_N"/>
</dbReference>
<keyword evidence="6 10" id="KW-1133">Transmembrane helix</keyword>
<keyword evidence="9 13" id="KW-0489">Methyltransferase</keyword>
<proteinExistence type="inferred from homology"/>
<gene>
    <name evidence="13" type="ORF">GEAM_3356</name>
</gene>
<evidence type="ECO:0000256" key="7">
    <source>
        <dbReference type="ARBA" id="ARBA00023136"/>
    </source>
</evidence>
<evidence type="ECO:0000256" key="3">
    <source>
        <dbReference type="ARBA" id="ARBA00022475"/>
    </source>
</evidence>
<keyword evidence="4" id="KW-0997">Cell inner membrane</keyword>
<evidence type="ECO:0000313" key="14">
    <source>
        <dbReference type="Proteomes" id="UP000028640"/>
    </source>
</evidence>
<dbReference type="OrthoDB" id="9789291at2"/>
<feature type="transmembrane region" description="Helical" evidence="10">
    <location>
        <begin position="174"/>
        <end position="192"/>
    </location>
</feature>